<evidence type="ECO:0000256" key="5">
    <source>
        <dbReference type="ARBA" id="ARBA00022833"/>
    </source>
</evidence>
<dbReference type="GO" id="GO:0010468">
    <property type="term" value="P:regulation of gene expression"/>
    <property type="evidence" value="ECO:0007669"/>
    <property type="project" value="TreeGrafter"/>
</dbReference>
<dbReference type="GO" id="GO:0008270">
    <property type="term" value="F:zinc ion binding"/>
    <property type="evidence" value="ECO:0007669"/>
    <property type="project" value="UniProtKB-UniRule"/>
</dbReference>
<name>A0AAV8YGK8_9CUCU</name>
<keyword evidence="4 8" id="KW-0863">Zinc-finger</keyword>
<protein>
    <submittedName>
        <fullName evidence="13">Uncharacterized protein</fullName>
    </submittedName>
</protein>
<dbReference type="EMBL" id="JAPWTK010000112">
    <property type="protein sequence ID" value="KAJ8949701.1"/>
    <property type="molecule type" value="Genomic_DNA"/>
</dbReference>
<evidence type="ECO:0000256" key="1">
    <source>
        <dbReference type="ARBA" id="ARBA00004123"/>
    </source>
</evidence>
<dbReference type="PANTHER" id="PTHR16515">
    <property type="entry name" value="PR DOMAIN ZINC FINGER PROTEIN"/>
    <property type="match status" value="1"/>
</dbReference>
<evidence type="ECO:0000256" key="7">
    <source>
        <dbReference type="ARBA" id="ARBA00023242"/>
    </source>
</evidence>
<feature type="binding site" evidence="9">
    <location>
        <position position="6"/>
    </location>
    <ligand>
        <name>Zn(2+)</name>
        <dbReference type="ChEBI" id="CHEBI:29105"/>
    </ligand>
</feature>
<evidence type="ECO:0000256" key="9">
    <source>
        <dbReference type="PROSITE-ProRule" id="PRU01263"/>
    </source>
</evidence>
<feature type="domain" description="C2H2-type" evidence="11">
    <location>
        <begin position="229"/>
        <end position="256"/>
    </location>
</feature>
<evidence type="ECO:0000313" key="13">
    <source>
        <dbReference type="EMBL" id="KAJ8949701.1"/>
    </source>
</evidence>
<dbReference type="Gene3D" id="3.40.1800.20">
    <property type="match status" value="1"/>
</dbReference>
<feature type="binding site" evidence="9">
    <location>
        <position position="48"/>
    </location>
    <ligand>
        <name>Zn(2+)</name>
        <dbReference type="ChEBI" id="CHEBI:29105"/>
    </ligand>
</feature>
<dbReference type="PANTHER" id="PTHR16515:SF49">
    <property type="entry name" value="GASTRULA ZINC FINGER PROTEIN XLCGF49.1-LIKE-RELATED"/>
    <property type="match status" value="1"/>
</dbReference>
<evidence type="ECO:0000313" key="14">
    <source>
        <dbReference type="Proteomes" id="UP001162162"/>
    </source>
</evidence>
<feature type="binding site" evidence="9">
    <location>
        <position position="51"/>
    </location>
    <ligand>
        <name>Zn(2+)</name>
        <dbReference type="ChEBI" id="CHEBI:29105"/>
    </ligand>
</feature>
<keyword evidence="7" id="KW-0539">Nucleus</keyword>
<dbReference type="InterPro" id="IPR013087">
    <property type="entry name" value="Znf_C2H2_type"/>
</dbReference>
<dbReference type="Pfam" id="PF00096">
    <property type="entry name" value="zf-C2H2"/>
    <property type="match status" value="2"/>
</dbReference>
<dbReference type="Proteomes" id="UP001162162">
    <property type="component" value="Unassembled WGS sequence"/>
</dbReference>
<dbReference type="GO" id="GO:0005634">
    <property type="term" value="C:nucleus"/>
    <property type="evidence" value="ECO:0007669"/>
    <property type="project" value="UniProtKB-SubCell"/>
</dbReference>
<evidence type="ECO:0000259" key="12">
    <source>
        <dbReference type="PROSITE" id="PS51915"/>
    </source>
</evidence>
<keyword evidence="5 9" id="KW-0862">Zinc</keyword>
<feature type="binding site" evidence="9">
    <location>
        <position position="9"/>
    </location>
    <ligand>
        <name>Zn(2+)</name>
        <dbReference type="ChEBI" id="CHEBI:29105"/>
    </ligand>
</feature>
<dbReference type="SMART" id="SM00355">
    <property type="entry name" value="ZnF_C2H2"/>
    <property type="match status" value="4"/>
</dbReference>
<feature type="domain" description="C2H2-type" evidence="11">
    <location>
        <begin position="202"/>
        <end position="226"/>
    </location>
</feature>
<evidence type="ECO:0000256" key="6">
    <source>
        <dbReference type="ARBA" id="ARBA00023125"/>
    </source>
</evidence>
<dbReference type="SMART" id="SM00868">
    <property type="entry name" value="zf-AD"/>
    <property type="match status" value="1"/>
</dbReference>
<dbReference type="AlphaFoldDB" id="A0AAV8YGK8"/>
<gene>
    <name evidence="13" type="ORF">NQ318_013566</name>
</gene>
<dbReference type="SUPFAM" id="SSF57716">
    <property type="entry name" value="Glucocorticoid receptor-like (DNA-binding domain)"/>
    <property type="match status" value="1"/>
</dbReference>
<evidence type="ECO:0000256" key="10">
    <source>
        <dbReference type="SAM" id="MobiDB-lite"/>
    </source>
</evidence>
<comment type="caution">
    <text evidence="13">The sequence shown here is derived from an EMBL/GenBank/DDBJ whole genome shotgun (WGS) entry which is preliminary data.</text>
</comment>
<dbReference type="Gene3D" id="3.30.160.60">
    <property type="entry name" value="Classic Zinc Finger"/>
    <property type="match status" value="2"/>
</dbReference>
<evidence type="ECO:0000256" key="3">
    <source>
        <dbReference type="ARBA" id="ARBA00022737"/>
    </source>
</evidence>
<dbReference type="PROSITE" id="PS50157">
    <property type="entry name" value="ZINC_FINGER_C2H2_2"/>
    <property type="match status" value="3"/>
</dbReference>
<feature type="domain" description="C2H2-type" evidence="11">
    <location>
        <begin position="149"/>
        <end position="177"/>
    </location>
</feature>
<dbReference type="Pfam" id="PF07776">
    <property type="entry name" value="zf-AD"/>
    <property type="match status" value="1"/>
</dbReference>
<dbReference type="PROSITE" id="PS51915">
    <property type="entry name" value="ZAD"/>
    <property type="match status" value="1"/>
</dbReference>
<organism evidence="13 14">
    <name type="scientific">Aromia moschata</name>
    <dbReference type="NCBI Taxonomy" id="1265417"/>
    <lineage>
        <taxon>Eukaryota</taxon>
        <taxon>Metazoa</taxon>
        <taxon>Ecdysozoa</taxon>
        <taxon>Arthropoda</taxon>
        <taxon>Hexapoda</taxon>
        <taxon>Insecta</taxon>
        <taxon>Pterygota</taxon>
        <taxon>Neoptera</taxon>
        <taxon>Endopterygota</taxon>
        <taxon>Coleoptera</taxon>
        <taxon>Polyphaga</taxon>
        <taxon>Cucujiformia</taxon>
        <taxon>Chrysomeloidea</taxon>
        <taxon>Cerambycidae</taxon>
        <taxon>Cerambycinae</taxon>
        <taxon>Callichromatini</taxon>
        <taxon>Aromia</taxon>
    </lineage>
</organism>
<dbReference type="PROSITE" id="PS00028">
    <property type="entry name" value="ZINC_FINGER_C2H2_1"/>
    <property type="match status" value="1"/>
</dbReference>
<feature type="compositionally biased region" description="Acidic residues" evidence="10">
    <location>
        <begin position="95"/>
        <end position="108"/>
    </location>
</feature>
<keyword evidence="6" id="KW-0238">DNA-binding</keyword>
<accession>A0AAV8YGK8</accession>
<dbReference type="InterPro" id="IPR012934">
    <property type="entry name" value="Znf_AD"/>
</dbReference>
<dbReference type="InterPro" id="IPR036236">
    <property type="entry name" value="Znf_C2H2_sf"/>
</dbReference>
<keyword evidence="3" id="KW-0677">Repeat</keyword>
<evidence type="ECO:0000256" key="4">
    <source>
        <dbReference type="ARBA" id="ARBA00022771"/>
    </source>
</evidence>
<sequence length="265" mass="30972">MMDNVCRTCLRTPNKLLPLRVDDSILHKIECISSIQLVFNEYYPSSICEECIDNVNKFFCFQKVITSNDRDLQQRYDTLKKTNYISKPRSKVKEPDEEDYEVKEELDLEDDDRDDDNLKIAEDILTLSIIYKLRTARTIRPSQTDYSQIKCDECNLTFPSRVKLYNHKRTCHTAPGICNICGLVVRADNLNRHVQMHSEEPVTCKICKKVFKNPESLRGHSLIHKGLVFTCEYCGKTSRVKSEHHRHLKTHTGKIHFIFERSNSI</sequence>
<feature type="region of interest" description="Disordered" evidence="10">
    <location>
        <begin position="87"/>
        <end position="108"/>
    </location>
</feature>
<evidence type="ECO:0000259" key="11">
    <source>
        <dbReference type="PROSITE" id="PS50157"/>
    </source>
</evidence>
<feature type="non-terminal residue" evidence="13">
    <location>
        <position position="265"/>
    </location>
</feature>
<feature type="domain" description="ZAD" evidence="12">
    <location>
        <begin position="4"/>
        <end position="75"/>
    </location>
</feature>
<dbReference type="InterPro" id="IPR050331">
    <property type="entry name" value="Zinc_finger"/>
</dbReference>
<comment type="subcellular location">
    <subcellularLocation>
        <location evidence="1">Nucleus</location>
    </subcellularLocation>
</comment>
<dbReference type="SUPFAM" id="SSF57667">
    <property type="entry name" value="beta-beta-alpha zinc fingers"/>
    <property type="match status" value="2"/>
</dbReference>
<evidence type="ECO:0000256" key="8">
    <source>
        <dbReference type="PROSITE-ProRule" id="PRU00042"/>
    </source>
</evidence>
<keyword evidence="2 9" id="KW-0479">Metal-binding</keyword>
<proteinExistence type="predicted"/>
<keyword evidence="14" id="KW-1185">Reference proteome</keyword>
<reference evidence="13" key="1">
    <citation type="journal article" date="2023" name="Insect Mol. Biol.">
        <title>Genome sequencing provides insights into the evolution of gene families encoding plant cell wall-degrading enzymes in longhorned beetles.</title>
        <authorList>
            <person name="Shin N.R."/>
            <person name="Okamura Y."/>
            <person name="Kirsch R."/>
            <person name="Pauchet Y."/>
        </authorList>
    </citation>
    <scope>NUCLEOTIDE SEQUENCE</scope>
    <source>
        <strain evidence="13">AMC_N1</strain>
    </source>
</reference>
<dbReference type="GO" id="GO:0003677">
    <property type="term" value="F:DNA binding"/>
    <property type="evidence" value="ECO:0007669"/>
    <property type="project" value="UniProtKB-KW"/>
</dbReference>
<evidence type="ECO:0000256" key="2">
    <source>
        <dbReference type="ARBA" id="ARBA00022723"/>
    </source>
</evidence>